<sequence length="162" mass="18738">EDVRADYEKLFQFAIYRIKTVTLNQYIKKLLATGEYAEAEKLAIKDGEFDLDLIFKQQWLDAAETDESLVSVLRKVKDKTWVITECLNCKSTDPEIQRMLLDLAEMSIDEVNDPVLNEKVKNARLIFNCLEEVPDVFLKYRSMSLVEAALHFAEEANIDLLI</sequence>
<protein>
    <submittedName>
        <fullName evidence="2">Uncharacterized protein</fullName>
    </submittedName>
</protein>
<evidence type="ECO:0000313" key="1">
    <source>
        <dbReference type="Proteomes" id="UP000887576"/>
    </source>
</evidence>
<reference evidence="2" key="1">
    <citation type="submission" date="2022-11" db="UniProtKB">
        <authorList>
            <consortium name="WormBaseParasite"/>
        </authorList>
    </citation>
    <scope>IDENTIFICATION</scope>
</reference>
<name>A0AC34QCI2_9BILA</name>
<dbReference type="Proteomes" id="UP000887576">
    <property type="component" value="Unplaced"/>
</dbReference>
<dbReference type="WBParaSite" id="JU765_v2.g15056.t1">
    <property type="protein sequence ID" value="JU765_v2.g15056.t1"/>
    <property type="gene ID" value="JU765_v2.g15056"/>
</dbReference>
<organism evidence="1 2">
    <name type="scientific">Panagrolaimus sp. JU765</name>
    <dbReference type="NCBI Taxonomy" id="591449"/>
    <lineage>
        <taxon>Eukaryota</taxon>
        <taxon>Metazoa</taxon>
        <taxon>Ecdysozoa</taxon>
        <taxon>Nematoda</taxon>
        <taxon>Chromadorea</taxon>
        <taxon>Rhabditida</taxon>
        <taxon>Tylenchina</taxon>
        <taxon>Panagrolaimomorpha</taxon>
        <taxon>Panagrolaimoidea</taxon>
        <taxon>Panagrolaimidae</taxon>
        <taxon>Panagrolaimus</taxon>
    </lineage>
</organism>
<accession>A0AC34QCI2</accession>
<proteinExistence type="predicted"/>
<evidence type="ECO:0000313" key="2">
    <source>
        <dbReference type="WBParaSite" id="JU765_v2.g15056.t1"/>
    </source>
</evidence>